<comment type="similarity">
    <text evidence="6">Belongs to the DNAJC25 family.</text>
</comment>
<evidence type="ECO:0000313" key="11">
    <source>
        <dbReference type="EMBL" id="KFD51632.1"/>
    </source>
</evidence>
<evidence type="ECO:0000256" key="1">
    <source>
        <dbReference type="ARBA" id="ARBA00004141"/>
    </source>
</evidence>
<evidence type="ECO:0000259" key="9">
    <source>
        <dbReference type="PROSITE" id="PS50076"/>
    </source>
</evidence>
<keyword evidence="3 7" id="KW-1133">Transmembrane helix</keyword>
<organism evidence="11 12">
    <name type="scientific">Trichuris suis</name>
    <name type="common">pig whipworm</name>
    <dbReference type="NCBI Taxonomy" id="68888"/>
    <lineage>
        <taxon>Eukaryota</taxon>
        <taxon>Metazoa</taxon>
        <taxon>Ecdysozoa</taxon>
        <taxon>Nematoda</taxon>
        <taxon>Enoplea</taxon>
        <taxon>Dorylaimia</taxon>
        <taxon>Trichinellida</taxon>
        <taxon>Trichuridae</taxon>
        <taxon>Trichuris</taxon>
    </lineage>
</organism>
<dbReference type="PANTHER" id="PTHR44176">
    <property type="entry name" value="DNAJ HOMOLOG SUBFAMILY C MEMBER 25"/>
    <property type="match status" value="1"/>
</dbReference>
<comment type="subcellular location">
    <subcellularLocation>
        <location evidence="1">Membrane</location>
        <topology evidence="1">Multi-pass membrane protein</topology>
    </subcellularLocation>
</comment>
<keyword evidence="12" id="KW-1185">Reference proteome</keyword>
<dbReference type="PROSITE" id="PS00636">
    <property type="entry name" value="DNAJ_1"/>
    <property type="match status" value="1"/>
</dbReference>
<dbReference type="Pfam" id="PF00581">
    <property type="entry name" value="Rhodanese"/>
    <property type="match status" value="2"/>
</dbReference>
<protein>
    <recommendedName>
        <fullName evidence="13">DnaJ domain protein</fullName>
    </recommendedName>
</protein>
<keyword evidence="8" id="KW-0732">Signal</keyword>
<evidence type="ECO:0000256" key="5">
    <source>
        <dbReference type="ARBA" id="ARBA00023186"/>
    </source>
</evidence>
<dbReference type="CDD" id="cd06257">
    <property type="entry name" value="DnaJ"/>
    <property type="match status" value="1"/>
</dbReference>
<dbReference type="SMART" id="SM00271">
    <property type="entry name" value="DnaJ"/>
    <property type="match status" value="1"/>
</dbReference>
<keyword evidence="2 7" id="KW-0812">Transmembrane</keyword>
<dbReference type="AlphaFoldDB" id="A0A085M336"/>
<feature type="domain" description="Rhodanese" evidence="10">
    <location>
        <begin position="552"/>
        <end position="649"/>
    </location>
</feature>
<dbReference type="EMBL" id="KL363237">
    <property type="protein sequence ID" value="KFD51632.1"/>
    <property type="molecule type" value="Genomic_DNA"/>
</dbReference>
<evidence type="ECO:0000256" key="3">
    <source>
        <dbReference type="ARBA" id="ARBA00022989"/>
    </source>
</evidence>
<evidence type="ECO:0000256" key="6">
    <source>
        <dbReference type="ARBA" id="ARBA00024193"/>
    </source>
</evidence>
<dbReference type="InterPro" id="IPR018253">
    <property type="entry name" value="DnaJ_domain_CS"/>
</dbReference>
<dbReference type="CDD" id="cd01448">
    <property type="entry name" value="TST_Repeat_1"/>
    <property type="match status" value="1"/>
</dbReference>
<gene>
    <name evidence="11" type="ORF">M513_07511</name>
</gene>
<dbReference type="Gene3D" id="3.40.250.10">
    <property type="entry name" value="Rhodanese-like domain"/>
    <property type="match status" value="2"/>
</dbReference>
<dbReference type="InterPro" id="IPR036873">
    <property type="entry name" value="Rhodanese-like_dom_sf"/>
</dbReference>
<dbReference type="PANTHER" id="PTHR44176:SF1">
    <property type="entry name" value="DNAJ HOMOLOG SUBFAMILY C MEMBER 25"/>
    <property type="match status" value="1"/>
</dbReference>
<evidence type="ECO:0000259" key="10">
    <source>
        <dbReference type="PROSITE" id="PS50206"/>
    </source>
</evidence>
<feature type="domain" description="J" evidence="9">
    <location>
        <begin position="35"/>
        <end position="103"/>
    </location>
</feature>
<dbReference type="Gene3D" id="1.10.287.110">
    <property type="entry name" value="DnaJ domain"/>
    <property type="match status" value="1"/>
</dbReference>
<dbReference type="Proteomes" id="UP000030764">
    <property type="component" value="Unassembled WGS sequence"/>
</dbReference>
<feature type="transmembrane region" description="Helical" evidence="7">
    <location>
        <begin position="345"/>
        <end position="365"/>
    </location>
</feature>
<reference evidence="11 12" key="1">
    <citation type="journal article" date="2014" name="Nat. Genet.">
        <title>Genome and transcriptome of the porcine whipworm Trichuris suis.</title>
        <authorList>
            <person name="Jex A.R."/>
            <person name="Nejsum P."/>
            <person name="Schwarz E.M."/>
            <person name="Hu L."/>
            <person name="Young N.D."/>
            <person name="Hall R.S."/>
            <person name="Korhonen P.K."/>
            <person name="Liao S."/>
            <person name="Thamsborg S."/>
            <person name="Xia J."/>
            <person name="Xu P."/>
            <person name="Wang S."/>
            <person name="Scheerlinck J.P."/>
            <person name="Hofmann A."/>
            <person name="Sternberg P.W."/>
            <person name="Wang J."/>
            <person name="Gasser R.B."/>
        </authorList>
    </citation>
    <scope>NUCLEOTIDE SEQUENCE [LARGE SCALE GENOMIC DNA]</scope>
    <source>
        <strain evidence="11">DCEP-RM93M</strain>
    </source>
</reference>
<dbReference type="InterPro" id="IPR036869">
    <property type="entry name" value="J_dom_sf"/>
</dbReference>
<accession>A0A085M336</accession>
<sequence>MVWSNGNVLRFVILLCSLTSSSICLLPGLYCGEQICYDVLNVTRNATKSEIQKAYRQLARKYHPDKQRDEESKAQAQELFRLVATAYETLKDEESRKNYDYMLDNPDEVYRHYWYYYRHRVTPKVDVRIVIVAIIVMISVVQYVSSWHKYEDAVKYMSSQAKYRIRAKEIAKERGYLEILKSGKRRKDKEEMRLEEEAIIRAVIKEFADISCDLWGGYQKPSIYETLAVKILLFPVALYRWIYFQLDWFWRITICRQELGKSEKFYLIRKNLQMSKAQFDCLEDHERESFLDQELWIKEKFLAWKEDKEAKERAKLLESGQYKRMKRYMRRGVGQITFVDDEYKIFTFALGAPFIWFLTTSYTLISRYPLKWRKDNLLQMKIFTLLRQKAVKPLVSADWLANQLSDPTLRILHCSKPGLNNFAQCHIPKAVHFDLKQCIDKASPYPNMLPPPDQFVSYACRSLGVEKDSHVVVYDSSVKYPSLECAARAWFTFRYFNHPKVSVLNGGLFHWKSQGRPVTSELSNPKPSAYKPAGGPLLSAVKSFDDVLSNVKKKNFQLLDARPSNLFAGNSEELSGHIPGAINIPLASLIDPKTKLLLQPDELRSLFLNAGVNLNGDIVCNCNTGVTACALLLALNVMGKENCALYDARFKVPLNVPSPFLAGSFCWPTVPYRTFMFIYPKCLPLCAS</sequence>
<dbReference type="Pfam" id="PF00226">
    <property type="entry name" value="DnaJ"/>
    <property type="match status" value="1"/>
</dbReference>
<dbReference type="PRINTS" id="PR00625">
    <property type="entry name" value="JDOMAIN"/>
</dbReference>
<dbReference type="InterPro" id="IPR001623">
    <property type="entry name" value="DnaJ_domain"/>
</dbReference>
<dbReference type="GO" id="GO:0005789">
    <property type="term" value="C:endoplasmic reticulum membrane"/>
    <property type="evidence" value="ECO:0007669"/>
    <property type="project" value="TreeGrafter"/>
</dbReference>
<evidence type="ECO:0000313" key="12">
    <source>
        <dbReference type="Proteomes" id="UP000030764"/>
    </source>
</evidence>
<feature type="chain" id="PRO_5001794932" description="DnaJ domain protein" evidence="8">
    <location>
        <begin position="25"/>
        <end position="688"/>
    </location>
</feature>
<dbReference type="PROSITE" id="PS50206">
    <property type="entry name" value="RHODANESE_3"/>
    <property type="match status" value="2"/>
</dbReference>
<dbReference type="SUPFAM" id="SSF52821">
    <property type="entry name" value="Rhodanese/Cell cycle control phosphatase"/>
    <property type="match status" value="2"/>
</dbReference>
<feature type="domain" description="Rhodanese" evidence="10">
    <location>
        <begin position="422"/>
        <end position="520"/>
    </location>
</feature>
<dbReference type="InterPro" id="IPR044632">
    <property type="entry name" value="DNAJC25-like"/>
</dbReference>
<dbReference type="SMART" id="SM00450">
    <property type="entry name" value="RHOD"/>
    <property type="match status" value="2"/>
</dbReference>
<dbReference type="PROSITE" id="PS50076">
    <property type="entry name" value="DNAJ_2"/>
    <property type="match status" value="1"/>
</dbReference>
<evidence type="ECO:0008006" key="13">
    <source>
        <dbReference type="Google" id="ProtNLM"/>
    </source>
</evidence>
<dbReference type="GO" id="GO:0006457">
    <property type="term" value="P:protein folding"/>
    <property type="evidence" value="ECO:0007669"/>
    <property type="project" value="InterPro"/>
</dbReference>
<name>A0A085M336_9BILA</name>
<evidence type="ECO:0000256" key="4">
    <source>
        <dbReference type="ARBA" id="ARBA00023136"/>
    </source>
</evidence>
<evidence type="ECO:0000256" key="8">
    <source>
        <dbReference type="SAM" id="SignalP"/>
    </source>
</evidence>
<keyword evidence="5" id="KW-0143">Chaperone</keyword>
<evidence type="ECO:0000256" key="2">
    <source>
        <dbReference type="ARBA" id="ARBA00022692"/>
    </source>
</evidence>
<evidence type="ECO:0000256" key="7">
    <source>
        <dbReference type="SAM" id="Phobius"/>
    </source>
</evidence>
<dbReference type="InterPro" id="IPR001763">
    <property type="entry name" value="Rhodanese-like_dom"/>
</dbReference>
<keyword evidence="4 7" id="KW-0472">Membrane</keyword>
<dbReference type="FunFam" id="1.10.287.110:FF:000036">
    <property type="entry name" value="dnaJ homolog subfamily C member 25"/>
    <property type="match status" value="1"/>
</dbReference>
<proteinExistence type="inferred from homology"/>
<dbReference type="CDD" id="cd01449">
    <property type="entry name" value="TST_Repeat_2"/>
    <property type="match status" value="1"/>
</dbReference>
<feature type="signal peptide" evidence="8">
    <location>
        <begin position="1"/>
        <end position="24"/>
    </location>
</feature>
<dbReference type="SUPFAM" id="SSF46565">
    <property type="entry name" value="Chaperone J-domain"/>
    <property type="match status" value="1"/>
</dbReference>